<dbReference type="SUPFAM" id="SSF50939">
    <property type="entry name" value="Sialidases"/>
    <property type="match status" value="1"/>
</dbReference>
<keyword evidence="2" id="KW-1185">Reference proteome</keyword>
<dbReference type="InterPro" id="IPR036278">
    <property type="entry name" value="Sialidase_sf"/>
</dbReference>
<comment type="caution">
    <text evidence="1">The sequence shown here is derived from an EMBL/GenBank/DDBJ whole genome shotgun (WGS) entry which is preliminary data.</text>
</comment>
<name>A0ABW3MAD9_9PSEU</name>
<dbReference type="Pfam" id="PF15892">
    <property type="entry name" value="BNR_4"/>
    <property type="match status" value="1"/>
</dbReference>
<proteinExistence type="predicted"/>
<reference evidence="2" key="1">
    <citation type="journal article" date="2019" name="Int. J. Syst. Evol. Microbiol.">
        <title>The Global Catalogue of Microorganisms (GCM) 10K type strain sequencing project: providing services to taxonomists for standard genome sequencing and annotation.</title>
        <authorList>
            <consortium name="The Broad Institute Genomics Platform"/>
            <consortium name="The Broad Institute Genome Sequencing Center for Infectious Disease"/>
            <person name="Wu L."/>
            <person name="Ma J."/>
        </authorList>
    </citation>
    <scope>NUCLEOTIDE SEQUENCE [LARGE SCALE GENOMIC DNA]</scope>
    <source>
        <strain evidence="2">JCM 31486</strain>
    </source>
</reference>
<organism evidence="1 2">
    <name type="scientific">Kibdelosporangium lantanae</name>
    <dbReference type="NCBI Taxonomy" id="1497396"/>
    <lineage>
        <taxon>Bacteria</taxon>
        <taxon>Bacillati</taxon>
        <taxon>Actinomycetota</taxon>
        <taxon>Actinomycetes</taxon>
        <taxon>Pseudonocardiales</taxon>
        <taxon>Pseudonocardiaceae</taxon>
        <taxon>Kibdelosporangium</taxon>
    </lineage>
</organism>
<dbReference type="InterPro" id="IPR027443">
    <property type="entry name" value="IPNS-like_sf"/>
</dbReference>
<dbReference type="Proteomes" id="UP001597045">
    <property type="component" value="Unassembled WGS sequence"/>
</dbReference>
<gene>
    <name evidence="1" type="ORF">ACFQ1S_10040</name>
</gene>
<dbReference type="SUPFAM" id="SSF51197">
    <property type="entry name" value="Clavaminate synthase-like"/>
    <property type="match status" value="1"/>
</dbReference>
<sequence>MAYEMVDAWRADGIFQISADHQQARAVRDAFVQSARFFAMPAERKSACVSDLTYAGYIASGEEVTAGEADSHNYPTMLQADDGHVLLIRGMHNTRTVISRAPQPHSLDGDWSTYEVAAGNAASYPMPFRTKDGTLFVFYRETTHDIDKKVPTDTRPMKYIVSRDNGLTWKNSGELTGRPFVVGSTNRADNMNEIYIGQLRQDPLTGLVHIAYTLAGGGPTQHVHDFYHRNMYYVLFDPTTLHFTSAAGRDLGTQVDDLDQETYLKIAETPLEKPGDQKSPDYIQQVNSTFGRPFVLWFTYDDNAVTHNKVSRWTGTTWETTEVATGLRTREIEQVNSVTWRVYATRDGKPNIETYLLTFARDWRPESMIPTAKPVQRIELIGGFHDPARILASGASTAREVAVADGDIYVAGHN</sequence>
<dbReference type="Gene3D" id="2.60.120.330">
    <property type="entry name" value="B-lactam Antibiotic, Isopenicillin N Synthase, Chain"/>
    <property type="match status" value="1"/>
</dbReference>
<protein>
    <submittedName>
        <fullName evidence="1">BNR-4 repeat-containing protein</fullName>
    </submittedName>
</protein>
<dbReference type="CDD" id="cd15482">
    <property type="entry name" value="Sialidase_non-viral"/>
    <property type="match status" value="1"/>
</dbReference>
<evidence type="ECO:0000313" key="2">
    <source>
        <dbReference type="Proteomes" id="UP001597045"/>
    </source>
</evidence>
<evidence type="ECO:0000313" key="1">
    <source>
        <dbReference type="EMBL" id="MFD1045880.1"/>
    </source>
</evidence>
<accession>A0ABW3MAD9</accession>
<dbReference type="EMBL" id="JBHTIS010000442">
    <property type="protein sequence ID" value="MFD1045880.1"/>
    <property type="molecule type" value="Genomic_DNA"/>
</dbReference>